<keyword evidence="3" id="KW-1185">Reference proteome</keyword>
<dbReference type="EMBL" id="CAJRAF010000002">
    <property type="protein sequence ID" value="CAG5012707.1"/>
    <property type="molecule type" value="Genomic_DNA"/>
</dbReference>
<keyword evidence="1" id="KW-0812">Transmembrane</keyword>
<gene>
    <name evidence="2" type="ORF">DYBT9275_05231</name>
</gene>
<dbReference type="Proteomes" id="UP000680038">
    <property type="component" value="Unassembled WGS sequence"/>
</dbReference>
<proteinExistence type="predicted"/>
<evidence type="ECO:0000256" key="1">
    <source>
        <dbReference type="SAM" id="Phobius"/>
    </source>
</evidence>
<name>A0A916JHH9_9BACT</name>
<dbReference type="RefSeq" id="WP_215241455.1">
    <property type="nucleotide sequence ID" value="NZ_CAJRAF010000002.1"/>
</dbReference>
<reference evidence="2" key="1">
    <citation type="submission" date="2021-04" db="EMBL/GenBank/DDBJ databases">
        <authorList>
            <person name="Rodrigo-Torres L."/>
            <person name="Arahal R. D."/>
            <person name="Lucena T."/>
        </authorList>
    </citation>
    <scope>NUCLEOTIDE SEQUENCE</scope>
    <source>
        <strain evidence="2">CECT 9275</strain>
    </source>
</reference>
<dbReference type="AlphaFoldDB" id="A0A916JHH9"/>
<evidence type="ECO:0000313" key="2">
    <source>
        <dbReference type="EMBL" id="CAG5012707.1"/>
    </source>
</evidence>
<feature type="transmembrane region" description="Helical" evidence="1">
    <location>
        <begin position="54"/>
        <end position="72"/>
    </location>
</feature>
<comment type="caution">
    <text evidence="2">The sequence shown here is derived from an EMBL/GenBank/DDBJ whole genome shotgun (WGS) entry which is preliminary data.</text>
</comment>
<feature type="transmembrane region" description="Helical" evidence="1">
    <location>
        <begin position="6"/>
        <end position="24"/>
    </location>
</feature>
<keyword evidence="1" id="KW-0472">Membrane</keyword>
<keyword evidence="1" id="KW-1133">Transmembrane helix</keyword>
<dbReference type="InterPro" id="IPR017259">
    <property type="entry name" value="UCP037672"/>
</dbReference>
<protein>
    <recommendedName>
        <fullName evidence="4">DUF3784 domain-containing protein</fullName>
    </recommendedName>
</protein>
<organism evidence="2 3">
    <name type="scientific">Dyadobacter helix</name>
    <dbReference type="NCBI Taxonomy" id="2822344"/>
    <lineage>
        <taxon>Bacteria</taxon>
        <taxon>Pseudomonadati</taxon>
        <taxon>Bacteroidota</taxon>
        <taxon>Cytophagia</taxon>
        <taxon>Cytophagales</taxon>
        <taxon>Spirosomataceae</taxon>
        <taxon>Dyadobacter</taxon>
    </lineage>
</organism>
<feature type="transmembrane region" description="Helical" evidence="1">
    <location>
        <begin position="106"/>
        <end position="127"/>
    </location>
</feature>
<feature type="transmembrane region" description="Helical" evidence="1">
    <location>
        <begin position="78"/>
        <end position="94"/>
    </location>
</feature>
<accession>A0A916JHH9</accession>
<evidence type="ECO:0000313" key="3">
    <source>
        <dbReference type="Proteomes" id="UP000680038"/>
    </source>
</evidence>
<dbReference type="Pfam" id="PF12650">
    <property type="entry name" value="DUF3784"/>
    <property type="match status" value="1"/>
</dbReference>
<evidence type="ECO:0008006" key="4">
    <source>
        <dbReference type="Google" id="ProtNLM"/>
    </source>
</evidence>
<sequence length="236" mass="26423">MLYIAAFLSVIFISVGFIITPKNARYILSGYNTMSETERAKVDITFYLRLFRRFHIFLGISLFAVTAALTVINNNIASMFMVTYPVLAYIYLVVKSKVLYAGRNKAGTYVGVFVLLIVAAVIGVSFADFKSSELVITTDRLEIEGTFGTSVPREKIDSVLLVPALPTISYKTYGFAAGDYAKGDFRTKDRRTVKLYVNKKISPSILLKTSSGDIYYNSDKLDMPALYNKIIQWKGK</sequence>